<keyword evidence="2" id="KW-0119">Carbohydrate metabolism</keyword>
<accession>A0A3B1BZG5</accession>
<dbReference type="CDD" id="cd10796">
    <property type="entry name" value="GH57N_APU"/>
    <property type="match status" value="1"/>
</dbReference>
<dbReference type="AlphaFoldDB" id="A0A3B1BZG5"/>
<dbReference type="InterPro" id="IPR004300">
    <property type="entry name" value="Glyco_hydro_57_N"/>
</dbReference>
<feature type="domain" description="Glycoside hydrolase family 57 N-terminal" evidence="3">
    <location>
        <begin position="11"/>
        <end position="432"/>
    </location>
</feature>
<dbReference type="SUPFAM" id="SSF88713">
    <property type="entry name" value="Glycoside hydrolase/deacetylase"/>
    <property type="match status" value="1"/>
</dbReference>
<dbReference type="GO" id="GO:0003824">
    <property type="term" value="F:catalytic activity"/>
    <property type="evidence" value="ECO:0007669"/>
    <property type="project" value="InterPro"/>
</dbReference>
<evidence type="ECO:0000313" key="4">
    <source>
        <dbReference type="EMBL" id="VAX10027.1"/>
    </source>
</evidence>
<evidence type="ECO:0000259" key="3">
    <source>
        <dbReference type="Pfam" id="PF03065"/>
    </source>
</evidence>
<organism evidence="4">
    <name type="scientific">hydrothermal vent metagenome</name>
    <dbReference type="NCBI Taxonomy" id="652676"/>
    <lineage>
        <taxon>unclassified sequences</taxon>
        <taxon>metagenomes</taxon>
        <taxon>ecological metagenomes</taxon>
    </lineage>
</organism>
<dbReference type="EMBL" id="UOFY01000043">
    <property type="protein sequence ID" value="VAX10027.1"/>
    <property type="molecule type" value="Genomic_DNA"/>
</dbReference>
<dbReference type="PANTHER" id="PTHR36306:SF1">
    <property type="entry name" value="ALPHA-AMYLASE-RELATED"/>
    <property type="match status" value="1"/>
</dbReference>
<evidence type="ECO:0000256" key="1">
    <source>
        <dbReference type="ARBA" id="ARBA00006821"/>
    </source>
</evidence>
<dbReference type="Pfam" id="PF03065">
    <property type="entry name" value="Glyco_hydro_57"/>
    <property type="match status" value="1"/>
</dbReference>
<dbReference type="Gene3D" id="3.20.110.10">
    <property type="entry name" value="Glycoside hydrolase 38, N terminal domain"/>
    <property type="match status" value="1"/>
</dbReference>
<proteinExistence type="inferred from homology"/>
<comment type="similarity">
    <text evidence="1">Belongs to the glycosyl hydrolase 57 family.</text>
</comment>
<dbReference type="InterPro" id="IPR052046">
    <property type="entry name" value="GH57_Enzymes"/>
</dbReference>
<dbReference type="InterPro" id="IPR027291">
    <property type="entry name" value="Glyco_hydro_38_N_sf"/>
</dbReference>
<gene>
    <name evidence="4" type="ORF">MNBD_GAMMA25-238</name>
</gene>
<dbReference type="InterPro" id="IPR011330">
    <property type="entry name" value="Glyco_hydro/deAcase_b/a-brl"/>
</dbReference>
<sequence>MPAKSKPLKVVIYWHMHQPEYRDIRSGEYHQPWTYLHGIKDYVDMAAHLEAIPEARAVVNFVPILLEQIDDYAQQIKGYLGNSTALSDPLMAALAGPVLPSSQESRLELIRHCLRANAERLIDPFPAYRKLADIAHWLPKHPEMMLYVNDQYLVDLLVWYHLVWIGETVRRKDPRIKQLLEKASGFTLRDRRELLAIIGDLLAGICGRYAALAKRGQVELSMTPYAHPIMPLLQDIQSASEAMPDVDLPFLQNYPGGDERVRWHLQQGLASFEKYFGIRPSGCWPSEGGVSTATLKLLSEAGFKWTASGESVLRNSLIKSDLTPGEESCMHQRYQLPGQGINCFFRDDGLSDLIGFTYSDWHADDAVANFIHHLENIADACDDQDDSVISIILDGENAWEFYPDNGYYFLRALYEGIAKHPRLELTTFSDCLHSGEPAILPELVAGSWVYGTFSTWIGDKDKNRAWDMLGEAKRCYDKVMATGRLDPSHWQRVERQLAICEGSDWFWWFGDYNSAESVSDFESLYRMHLSNLYQFLGEEPPAYLSEVFAHGSGDPALGGAMRKGQE</sequence>
<dbReference type="GO" id="GO:0005975">
    <property type="term" value="P:carbohydrate metabolic process"/>
    <property type="evidence" value="ECO:0007669"/>
    <property type="project" value="InterPro"/>
</dbReference>
<protein>
    <submittedName>
        <fullName evidence="4">Amylopullulanase</fullName>
    </submittedName>
</protein>
<name>A0A3B1BZG5_9ZZZZ</name>
<reference evidence="4" key="1">
    <citation type="submission" date="2018-06" db="EMBL/GenBank/DDBJ databases">
        <authorList>
            <person name="Zhirakovskaya E."/>
        </authorList>
    </citation>
    <scope>NUCLEOTIDE SEQUENCE</scope>
</reference>
<evidence type="ECO:0000256" key="2">
    <source>
        <dbReference type="ARBA" id="ARBA00023277"/>
    </source>
</evidence>
<dbReference type="PANTHER" id="PTHR36306">
    <property type="entry name" value="ALPHA-AMYLASE-RELATED-RELATED"/>
    <property type="match status" value="1"/>
</dbReference>